<evidence type="ECO:0000313" key="1">
    <source>
        <dbReference type="EMBL" id="HGY08927.1"/>
    </source>
</evidence>
<name>A0A7C4V4W1_9DEIN</name>
<dbReference type="EMBL" id="DRPZ01000069">
    <property type="protein sequence ID" value="HGY08927.1"/>
    <property type="molecule type" value="Genomic_DNA"/>
</dbReference>
<dbReference type="AlphaFoldDB" id="A0A7C4V4W1"/>
<accession>A0A7C4V4W1</accession>
<organism evidence="1">
    <name type="scientific">Oceanithermus profundus</name>
    <dbReference type="NCBI Taxonomy" id="187137"/>
    <lineage>
        <taxon>Bacteria</taxon>
        <taxon>Thermotogati</taxon>
        <taxon>Deinococcota</taxon>
        <taxon>Deinococci</taxon>
        <taxon>Thermales</taxon>
        <taxon>Thermaceae</taxon>
        <taxon>Oceanithermus</taxon>
    </lineage>
</organism>
<protein>
    <submittedName>
        <fullName evidence="1">Uncharacterized protein</fullName>
    </submittedName>
</protein>
<dbReference type="Proteomes" id="UP000885759">
    <property type="component" value="Unassembled WGS sequence"/>
</dbReference>
<comment type="caution">
    <text evidence="1">The sequence shown here is derived from an EMBL/GenBank/DDBJ whole genome shotgun (WGS) entry which is preliminary data.</text>
</comment>
<gene>
    <name evidence="1" type="ORF">ENK37_02575</name>
</gene>
<proteinExistence type="predicted"/>
<sequence length="258" mass="28844">MVELSAAQASAASWAKRIGVPPERVLIECLEGATQRLAGGGADRRELFPGLYLMDGKKAAYRYLFFSGSESEDDAVAARILDALRDFLSGREPRVYPLPLLSPGARVEAQGLPESGAYLLYPFTGREAGPFPKPQTTVGEDGRYTRLPKGFVNKLVAELLSPVVADSELRGLGVVADAGHMGRLKTAFPEWEWVLASGPDERIRYKELLFPWVVYIRDGRVRKVVIFDPRTLRDLRLREKDERFRAELRRMIRDALAP</sequence>
<reference evidence="1" key="1">
    <citation type="journal article" date="2020" name="mSystems">
        <title>Genome- and Community-Level Interaction Insights into Carbon Utilization and Element Cycling Functions of Hydrothermarchaeota in Hydrothermal Sediment.</title>
        <authorList>
            <person name="Zhou Z."/>
            <person name="Liu Y."/>
            <person name="Xu W."/>
            <person name="Pan J."/>
            <person name="Luo Z.H."/>
            <person name="Li M."/>
        </authorList>
    </citation>
    <scope>NUCLEOTIDE SEQUENCE [LARGE SCALE GENOMIC DNA]</scope>
    <source>
        <strain evidence="1">HyVt-570</strain>
    </source>
</reference>